<protein>
    <recommendedName>
        <fullName evidence="3">Transcriptional regulator</fullName>
    </recommendedName>
</protein>
<organism evidence="1 2">
    <name type="scientific">Paraburkholderia aspalathi</name>
    <dbReference type="NCBI Taxonomy" id="1324617"/>
    <lineage>
        <taxon>Bacteria</taxon>
        <taxon>Pseudomonadati</taxon>
        <taxon>Pseudomonadota</taxon>
        <taxon>Betaproteobacteria</taxon>
        <taxon>Burkholderiales</taxon>
        <taxon>Burkholderiaceae</taxon>
        <taxon>Paraburkholderia</taxon>
    </lineage>
</organism>
<dbReference type="Pfam" id="PF25212">
    <property type="entry name" value="HVO_A0114"/>
    <property type="match status" value="1"/>
</dbReference>
<sequence length="124" mass="13350">MTNTVIETGTEAEFFARGRRVAQQADRGEPIPETHIVTFEDPADLARLLTAARIGLFQAIKAEPASITGIAARLHRDRSAVKRDVDALLHAGLVSVETAVNAGHGNHKVVRAVASRVDLHVLID</sequence>
<accession>A0ABM8T8U3</accession>
<evidence type="ECO:0000313" key="2">
    <source>
        <dbReference type="Proteomes" id="UP000674425"/>
    </source>
</evidence>
<proteinExistence type="predicted"/>
<dbReference type="EMBL" id="CAJNAU010000298">
    <property type="protein sequence ID" value="CAE6872052.1"/>
    <property type="molecule type" value="Genomic_DNA"/>
</dbReference>
<dbReference type="SUPFAM" id="SSF46785">
    <property type="entry name" value="Winged helix' DNA-binding domain"/>
    <property type="match status" value="1"/>
</dbReference>
<dbReference type="InterPro" id="IPR036390">
    <property type="entry name" value="WH_DNA-bd_sf"/>
</dbReference>
<dbReference type="Proteomes" id="UP000674425">
    <property type="component" value="Unassembled WGS sequence"/>
</dbReference>
<keyword evidence="2" id="KW-1185">Reference proteome</keyword>
<evidence type="ECO:0008006" key="3">
    <source>
        <dbReference type="Google" id="ProtNLM"/>
    </source>
</evidence>
<dbReference type="RefSeq" id="WP_200622857.1">
    <property type="nucleotide sequence ID" value="NZ_CAJNAU010000298.1"/>
</dbReference>
<dbReference type="Gene3D" id="1.10.10.10">
    <property type="entry name" value="Winged helix-like DNA-binding domain superfamily/Winged helix DNA-binding domain"/>
    <property type="match status" value="1"/>
</dbReference>
<comment type="caution">
    <text evidence="1">The sequence shown here is derived from an EMBL/GenBank/DDBJ whole genome shotgun (WGS) entry which is preliminary data.</text>
</comment>
<name>A0ABM8T8U3_9BURK</name>
<reference evidence="1 2" key="1">
    <citation type="submission" date="2021-02" db="EMBL/GenBank/DDBJ databases">
        <authorList>
            <person name="Vanwijnsberghe S."/>
        </authorList>
    </citation>
    <scope>NUCLEOTIDE SEQUENCE [LARGE SCALE GENOMIC DNA]</scope>
    <source>
        <strain evidence="1 2">R-69658</strain>
    </source>
</reference>
<gene>
    <name evidence="1" type="ORF">R69658_08211</name>
</gene>
<dbReference type="InterPro" id="IPR036388">
    <property type="entry name" value="WH-like_DNA-bd_sf"/>
</dbReference>
<evidence type="ECO:0000313" key="1">
    <source>
        <dbReference type="EMBL" id="CAE6872052.1"/>
    </source>
</evidence>